<reference evidence="4" key="1">
    <citation type="submission" date="2017-02" db="EMBL/GenBank/DDBJ databases">
        <authorList>
            <person name="Varghese N."/>
            <person name="Submissions S."/>
        </authorList>
    </citation>
    <scope>NUCLEOTIDE SEQUENCE [LARGE SCALE GENOMIC DNA]</scope>
    <source>
        <strain evidence="4">ATCC 35199</strain>
    </source>
</reference>
<evidence type="ECO:0000313" key="4">
    <source>
        <dbReference type="Proteomes" id="UP000243406"/>
    </source>
</evidence>
<dbReference type="PANTHER" id="PTHR46663:SF2">
    <property type="entry name" value="GGDEF DOMAIN-CONTAINING PROTEIN"/>
    <property type="match status" value="1"/>
</dbReference>
<dbReference type="SUPFAM" id="SSF55073">
    <property type="entry name" value="Nucleotide cyclase"/>
    <property type="match status" value="1"/>
</dbReference>
<proteinExistence type="predicted"/>
<dbReference type="PROSITE" id="PS50887">
    <property type="entry name" value="GGDEF"/>
    <property type="match status" value="1"/>
</dbReference>
<dbReference type="CDD" id="cd01949">
    <property type="entry name" value="GGDEF"/>
    <property type="match status" value="1"/>
</dbReference>
<gene>
    <name evidence="3" type="ORF">SAMN02745120_1596</name>
</gene>
<name>A0A1T5BG00_9FIRM</name>
<dbReference type="InterPro" id="IPR000160">
    <property type="entry name" value="GGDEF_dom"/>
</dbReference>
<evidence type="ECO:0000256" key="1">
    <source>
        <dbReference type="SAM" id="Phobius"/>
    </source>
</evidence>
<organism evidence="3 4">
    <name type="scientific">Acetoanaerobium noterae</name>
    <dbReference type="NCBI Taxonomy" id="745369"/>
    <lineage>
        <taxon>Bacteria</taxon>
        <taxon>Bacillati</taxon>
        <taxon>Bacillota</taxon>
        <taxon>Clostridia</taxon>
        <taxon>Peptostreptococcales</taxon>
        <taxon>Filifactoraceae</taxon>
        <taxon>Acetoanaerobium</taxon>
    </lineage>
</organism>
<evidence type="ECO:0000313" key="3">
    <source>
        <dbReference type="EMBL" id="SKB46231.1"/>
    </source>
</evidence>
<dbReference type="SMART" id="SM00267">
    <property type="entry name" value="GGDEF"/>
    <property type="match status" value="1"/>
</dbReference>
<evidence type="ECO:0000259" key="2">
    <source>
        <dbReference type="PROSITE" id="PS50887"/>
    </source>
</evidence>
<keyword evidence="1" id="KW-0812">Transmembrane</keyword>
<dbReference type="Proteomes" id="UP000243406">
    <property type="component" value="Unassembled WGS sequence"/>
</dbReference>
<dbReference type="Pfam" id="PF00990">
    <property type="entry name" value="GGDEF"/>
    <property type="match status" value="1"/>
</dbReference>
<dbReference type="InterPro" id="IPR029787">
    <property type="entry name" value="Nucleotide_cyclase"/>
</dbReference>
<dbReference type="RefSeq" id="WP_079589456.1">
    <property type="nucleotide sequence ID" value="NZ_FUYN01000003.1"/>
</dbReference>
<keyword evidence="1" id="KW-1133">Transmembrane helix</keyword>
<dbReference type="PANTHER" id="PTHR46663">
    <property type="entry name" value="DIGUANYLATE CYCLASE DGCT-RELATED"/>
    <property type="match status" value="1"/>
</dbReference>
<dbReference type="Gene3D" id="3.30.70.270">
    <property type="match status" value="1"/>
</dbReference>
<dbReference type="EMBL" id="FUYN01000003">
    <property type="protein sequence ID" value="SKB46231.1"/>
    <property type="molecule type" value="Genomic_DNA"/>
</dbReference>
<feature type="domain" description="GGDEF" evidence="2">
    <location>
        <begin position="511"/>
        <end position="644"/>
    </location>
</feature>
<sequence length="648" mass="74839">MKRFKDQFRDNILVIMTVFIMLIIVLTIKTFDYMITNQQDDDIQQLSGFIMNSIENSVSAEDLIQNYLVEILENVTYQVEEDLSGVELSTIDVNFLEEIKSRYKLSEVALFRKLEDDIIIETSTAEHEIGLSTKDWGFWYDAFSQLLDDKEVTVGKGISKGRFWAGPRSLAYGQDGYYIFTYYKLENQPYLLNLYVDDMNAFGLVKKNDPNALLKNILDESEFIHEIAVINVEAWNDRFTEEKRAHLQDFTVEYGAYSAFTAHDTYYLNKINSMGLNSSIKKSVTIEGKEYTKIYKKLRNDQAIIFLIDDSDKEYLKRRMIWIILGGLLLICITGFFMVFSYTKSYSELLKLERKRLKIANEYRHTVQILPSIILRLVKNRDNIIVKHCEGKALSELGIDASSAHDKLLEEVLPKDYYKLAVEGISQACKNREYIFEHSFNKKVYENKVQLIADISDEHIQEIIIFANDITRIRESEDKAKYLAYHDNLTDLPNRLCLKERVEALIKEMDRHFIMCFIDLDGFKEINDTAGHDVGDKLLKAMADRISGLAENDDFAARIGGDEFAFIFMDIDSDNQIKEKVNNLSKIIAAPFTIDGQSYSLTSSIGVSRFPKDALSYNELIKKSDLAMYEIKDNGKDGFKIFTSEEMV</sequence>
<dbReference type="InterPro" id="IPR043128">
    <property type="entry name" value="Rev_trsase/Diguanyl_cyclase"/>
</dbReference>
<dbReference type="NCBIfam" id="TIGR00254">
    <property type="entry name" value="GGDEF"/>
    <property type="match status" value="1"/>
</dbReference>
<feature type="transmembrane region" description="Helical" evidence="1">
    <location>
        <begin position="320"/>
        <end position="342"/>
    </location>
</feature>
<keyword evidence="1" id="KW-0472">Membrane</keyword>
<dbReference type="InterPro" id="IPR052163">
    <property type="entry name" value="DGC-Regulatory_Protein"/>
</dbReference>
<feature type="transmembrane region" description="Helical" evidence="1">
    <location>
        <begin position="12"/>
        <end position="31"/>
    </location>
</feature>
<dbReference type="AlphaFoldDB" id="A0A1T5BG00"/>
<dbReference type="OrthoDB" id="9804955at2"/>
<protein>
    <submittedName>
        <fullName evidence="3">Diguanylate cyclase (GGDEF) domain-containing protein</fullName>
    </submittedName>
</protein>
<accession>A0A1T5BG00</accession>
<keyword evidence="4" id="KW-1185">Reference proteome</keyword>